<dbReference type="InterPro" id="IPR001750">
    <property type="entry name" value="ND/Mrp_TM"/>
</dbReference>
<proteinExistence type="predicted"/>
<reference evidence="3" key="1">
    <citation type="journal article" date="2014" name="Front. Microbiol.">
        <title>High frequency of phylogenetically diverse reductive dehalogenase-homologous genes in deep subseafloor sedimentary metagenomes.</title>
        <authorList>
            <person name="Kawai M."/>
            <person name="Futagami T."/>
            <person name="Toyoda A."/>
            <person name="Takaki Y."/>
            <person name="Nishi S."/>
            <person name="Hori S."/>
            <person name="Arai W."/>
            <person name="Tsubouchi T."/>
            <person name="Morono Y."/>
            <person name="Uchiyama I."/>
            <person name="Ito T."/>
            <person name="Fujiyama A."/>
            <person name="Inagaki F."/>
            <person name="Takami H."/>
        </authorList>
    </citation>
    <scope>NUCLEOTIDE SEQUENCE</scope>
    <source>
        <strain evidence="3">Expedition CK06-06</strain>
    </source>
</reference>
<evidence type="ECO:0000256" key="1">
    <source>
        <dbReference type="SAM" id="Phobius"/>
    </source>
</evidence>
<organism evidence="3">
    <name type="scientific">marine sediment metagenome</name>
    <dbReference type="NCBI Taxonomy" id="412755"/>
    <lineage>
        <taxon>unclassified sequences</taxon>
        <taxon>metagenomes</taxon>
        <taxon>ecological metagenomes</taxon>
    </lineage>
</organism>
<keyword evidence="1" id="KW-1133">Transmembrane helix</keyword>
<feature type="transmembrane region" description="Helical" evidence="1">
    <location>
        <begin position="121"/>
        <end position="141"/>
    </location>
</feature>
<feature type="transmembrane region" description="Helical" evidence="1">
    <location>
        <begin position="95"/>
        <end position="114"/>
    </location>
</feature>
<protein>
    <recommendedName>
        <fullName evidence="2">NADH:quinone oxidoreductase/Mrp antiporter transmembrane domain-containing protein</fullName>
    </recommendedName>
</protein>
<dbReference type="Pfam" id="PF00361">
    <property type="entry name" value="Proton_antipo_M"/>
    <property type="match status" value="1"/>
</dbReference>
<feature type="transmembrane region" description="Helical" evidence="1">
    <location>
        <begin position="229"/>
        <end position="249"/>
    </location>
</feature>
<dbReference type="EMBL" id="BARV01025714">
    <property type="protein sequence ID" value="GAI46177.1"/>
    <property type="molecule type" value="Genomic_DNA"/>
</dbReference>
<gene>
    <name evidence="3" type="ORF">S06H3_41678</name>
</gene>
<dbReference type="InterPro" id="IPR050616">
    <property type="entry name" value="CPA3_Na-H_Antiporter_A"/>
</dbReference>
<feature type="domain" description="NADH:quinone oxidoreductase/Mrp antiporter transmembrane" evidence="2">
    <location>
        <begin position="88"/>
        <end position="265"/>
    </location>
</feature>
<sequence length="265" mass="29383">MLVTFILAIFIFRSEELIFTQAWLPILGGINFSLRSYHFSSFILIFLALFGILISLYSVRFMRGKERLREYYAYLLWTIAASSGAILASNLIVFLLFWGALGLLLYALLSLGSYRVATKGLFIIGASDFALILGVLFLYHLSGTLEIKEIGSIPLNSALSIFAFILLAIGALAKAGAMPFHTWIPEAAEKAPLPVMALLPASLDKLLGIYFLYRICLDFFYLYPNSGLSLLLMLVGSFTIIAAVMMALVQHDLKKLLSYHAVSQV</sequence>
<dbReference type="AlphaFoldDB" id="X1NQ74"/>
<evidence type="ECO:0000259" key="2">
    <source>
        <dbReference type="Pfam" id="PF00361"/>
    </source>
</evidence>
<feature type="transmembrane region" description="Helical" evidence="1">
    <location>
        <begin position="153"/>
        <end position="173"/>
    </location>
</feature>
<feature type="non-terminal residue" evidence="3">
    <location>
        <position position="265"/>
    </location>
</feature>
<feature type="transmembrane region" description="Helical" evidence="1">
    <location>
        <begin position="71"/>
        <end position="89"/>
    </location>
</feature>
<evidence type="ECO:0000313" key="3">
    <source>
        <dbReference type="EMBL" id="GAI46177.1"/>
    </source>
</evidence>
<name>X1NQ74_9ZZZZ</name>
<keyword evidence="1" id="KW-0812">Transmembrane</keyword>
<dbReference type="PANTHER" id="PTHR43373:SF1">
    <property type="entry name" value="NA(+)_H(+) ANTIPORTER SUBUNIT A"/>
    <property type="match status" value="1"/>
</dbReference>
<keyword evidence="1" id="KW-0472">Membrane</keyword>
<accession>X1NQ74</accession>
<feature type="transmembrane region" description="Helical" evidence="1">
    <location>
        <begin position="38"/>
        <end position="59"/>
    </location>
</feature>
<comment type="caution">
    <text evidence="3">The sequence shown here is derived from an EMBL/GenBank/DDBJ whole genome shotgun (WGS) entry which is preliminary data.</text>
</comment>
<dbReference type="PANTHER" id="PTHR43373">
    <property type="entry name" value="NA(+)/H(+) ANTIPORTER SUBUNIT"/>
    <property type="match status" value="1"/>
</dbReference>